<protein>
    <submittedName>
        <fullName evidence="1">Uncharacterized protein</fullName>
    </submittedName>
</protein>
<accession>A0ABX6JYR7</accession>
<gene>
    <name evidence="1" type="ORF">G7066_13800</name>
</gene>
<proteinExistence type="predicted"/>
<evidence type="ECO:0000313" key="1">
    <source>
        <dbReference type="EMBL" id="QIM19382.1"/>
    </source>
</evidence>
<reference evidence="1 2" key="1">
    <citation type="submission" date="2020-03" db="EMBL/GenBank/DDBJ databases">
        <title>Leucobacter sp. nov., isolated from beetles.</title>
        <authorList>
            <person name="Hyun D.-W."/>
            <person name="Bae J.-W."/>
        </authorList>
    </citation>
    <scope>NUCLEOTIDE SEQUENCE [LARGE SCALE GENOMIC DNA]</scope>
    <source>
        <strain evidence="1 2">HDW9A</strain>
    </source>
</reference>
<dbReference type="RefSeq" id="WP_166331624.1">
    <property type="nucleotide sequence ID" value="NZ_CP049933.1"/>
</dbReference>
<dbReference type="Proteomes" id="UP000503441">
    <property type="component" value="Chromosome"/>
</dbReference>
<name>A0ABX6JYR7_9MICO</name>
<organism evidence="1 2">
    <name type="scientific">Leucobacter coleopterorum</name>
    <dbReference type="NCBI Taxonomy" id="2714933"/>
    <lineage>
        <taxon>Bacteria</taxon>
        <taxon>Bacillati</taxon>
        <taxon>Actinomycetota</taxon>
        <taxon>Actinomycetes</taxon>
        <taxon>Micrococcales</taxon>
        <taxon>Microbacteriaceae</taxon>
        <taxon>Leucobacter</taxon>
    </lineage>
</organism>
<dbReference type="EMBL" id="CP049933">
    <property type="protein sequence ID" value="QIM19382.1"/>
    <property type="molecule type" value="Genomic_DNA"/>
</dbReference>
<evidence type="ECO:0000313" key="2">
    <source>
        <dbReference type="Proteomes" id="UP000503441"/>
    </source>
</evidence>
<sequence>MLDVLAGRLSATRDAAVGAIRSKPKLSGLLDVVLALQPIWWVVRAWLTFKILGTFVPGPYSVDFYDIFPDGPLDWVALITITLVSVQWGRGKWMPWRWLPQLRSIGSAVLFVIALVIAPP</sequence>
<keyword evidence="2" id="KW-1185">Reference proteome</keyword>